<dbReference type="GO" id="GO:0031418">
    <property type="term" value="F:L-ascorbic acid binding"/>
    <property type="evidence" value="ECO:0007669"/>
    <property type="project" value="UniProtKB-KW"/>
</dbReference>
<keyword evidence="2" id="KW-0479">Metal-binding</keyword>
<dbReference type="InterPro" id="IPR045054">
    <property type="entry name" value="P4HA-like"/>
</dbReference>
<evidence type="ECO:0000313" key="8">
    <source>
        <dbReference type="EMBL" id="KAH3838711.1"/>
    </source>
</evidence>
<keyword evidence="5" id="KW-0560">Oxidoreductase</keyword>
<feature type="domain" description="Prolyl 4-hydroxylase alpha subunit" evidence="7">
    <location>
        <begin position="60"/>
        <end position="236"/>
    </location>
</feature>
<dbReference type="InterPro" id="IPR044862">
    <property type="entry name" value="Pro_4_hyd_alph_FE2OG_OXY"/>
</dbReference>
<dbReference type="Gene3D" id="2.60.120.620">
    <property type="entry name" value="q2cbj1_9rhob like domain"/>
    <property type="match status" value="1"/>
</dbReference>
<keyword evidence="9" id="KW-1185">Reference proteome</keyword>
<name>A0A9D4QPG3_DREPO</name>
<dbReference type="Pfam" id="PF13640">
    <property type="entry name" value="2OG-FeII_Oxy_3"/>
    <property type="match status" value="1"/>
</dbReference>
<dbReference type="PANTHER" id="PTHR10869:SF241">
    <property type="entry name" value="FE2OG DIOXYGENASE DOMAIN-CONTAINING PROTEIN"/>
    <property type="match status" value="1"/>
</dbReference>
<reference evidence="8" key="2">
    <citation type="submission" date="2020-11" db="EMBL/GenBank/DDBJ databases">
        <authorList>
            <person name="McCartney M.A."/>
            <person name="Auch B."/>
            <person name="Kono T."/>
            <person name="Mallez S."/>
            <person name="Becker A."/>
            <person name="Gohl D.M."/>
            <person name="Silverstein K.A.T."/>
            <person name="Koren S."/>
            <person name="Bechman K.B."/>
            <person name="Herman A."/>
            <person name="Abrahante J.E."/>
            <person name="Garbe J."/>
        </authorList>
    </citation>
    <scope>NUCLEOTIDE SEQUENCE</scope>
    <source>
        <strain evidence="8">Duluth1</strain>
        <tissue evidence="8">Whole animal</tissue>
    </source>
</reference>
<comment type="caution">
    <text evidence="8">The sequence shown here is derived from an EMBL/GenBank/DDBJ whole genome shotgun (WGS) entry which is preliminary data.</text>
</comment>
<keyword evidence="6" id="KW-0408">Iron</keyword>
<evidence type="ECO:0000256" key="3">
    <source>
        <dbReference type="ARBA" id="ARBA00022896"/>
    </source>
</evidence>
<dbReference type="EMBL" id="JAIWYP010000004">
    <property type="protein sequence ID" value="KAH3838711.1"/>
    <property type="molecule type" value="Genomic_DNA"/>
</dbReference>
<gene>
    <name evidence="8" type="ORF">DPMN_112124</name>
</gene>
<organism evidence="8 9">
    <name type="scientific">Dreissena polymorpha</name>
    <name type="common">Zebra mussel</name>
    <name type="synonym">Mytilus polymorpha</name>
    <dbReference type="NCBI Taxonomy" id="45954"/>
    <lineage>
        <taxon>Eukaryota</taxon>
        <taxon>Metazoa</taxon>
        <taxon>Spiralia</taxon>
        <taxon>Lophotrochozoa</taxon>
        <taxon>Mollusca</taxon>
        <taxon>Bivalvia</taxon>
        <taxon>Autobranchia</taxon>
        <taxon>Heteroconchia</taxon>
        <taxon>Euheterodonta</taxon>
        <taxon>Imparidentia</taxon>
        <taxon>Neoheterodontei</taxon>
        <taxon>Myida</taxon>
        <taxon>Dreissenoidea</taxon>
        <taxon>Dreissenidae</taxon>
        <taxon>Dreissena</taxon>
    </lineage>
</organism>
<dbReference type="OrthoDB" id="69177at2759"/>
<dbReference type="SMART" id="SM00702">
    <property type="entry name" value="P4Hc"/>
    <property type="match status" value="1"/>
</dbReference>
<evidence type="ECO:0000313" key="9">
    <source>
        <dbReference type="Proteomes" id="UP000828390"/>
    </source>
</evidence>
<comment type="cofactor">
    <cofactor evidence="1">
        <name>L-ascorbate</name>
        <dbReference type="ChEBI" id="CHEBI:38290"/>
    </cofactor>
</comment>
<dbReference type="Proteomes" id="UP000828390">
    <property type="component" value="Unassembled WGS sequence"/>
</dbReference>
<accession>A0A9D4QPG3</accession>
<evidence type="ECO:0000256" key="4">
    <source>
        <dbReference type="ARBA" id="ARBA00022964"/>
    </source>
</evidence>
<keyword evidence="3" id="KW-0847">Vitamin C</keyword>
<evidence type="ECO:0000256" key="6">
    <source>
        <dbReference type="ARBA" id="ARBA00023004"/>
    </source>
</evidence>
<sequence>MSTLSENLQREGGNTFPMENVQGRQIESEQTADLTINDTDNVDGKIIREDIELPQDFKGNLAFVLYNVFTSKECEDYIAQTEVMGYEETLVNVGGGRQVKMTGVRKSSRCIWDTVEEAYRIWERIKSYVPEMWRDRKVLGLNERLRFLRYDPGDYFQTHLDGAYVRDNGERSYITVQVYLNQGFKGGSTTFMSYSCENKVELVPKTGSVLVFQHDIMHEGSRLEEGRKYTIRPDVMYSAKKTET</sequence>
<evidence type="ECO:0000256" key="1">
    <source>
        <dbReference type="ARBA" id="ARBA00001961"/>
    </source>
</evidence>
<dbReference type="GO" id="GO:0005506">
    <property type="term" value="F:iron ion binding"/>
    <property type="evidence" value="ECO:0007669"/>
    <property type="project" value="InterPro"/>
</dbReference>
<protein>
    <recommendedName>
        <fullName evidence="7">Prolyl 4-hydroxylase alpha subunit domain-containing protein</fullName>
    </recommendedName>
</protein>
<dbReference type="AlphaFoldDB" id="A0A9D4QPG3"/>
<dbReference type="GO" id="GO:0004656">
    <property type="term" value="F:procollagen-proline 4-dioxygenase activity"/>
    <property type="evidence" value="ECO:0007669"/>
    <property type="project" value="TreeGrafter"/>
</dbReference>
<evidence type="ECO:0000256" key="2">
    <source>
        <dbReference type="ARBA" id="ARBA00022723"/>
    </source>
</evidence>
<dbReference type="GO" id="GO:0005783">
    <property type="term" value="C:endoplasmic reticulum"/>
    <property type="evidence" value="ECO:0007669"/>
    <property type="project" value="TreeGrafter"/>
</dbReference>
<keyword evidence="4" id="KW-0223">Dioxygenase</keyword>
<evidence type="ECO:0000256" key="5">
    <source>
        <dbReference type="ARBA" id="ARBA00023002"/>
    </source>
</evidence>
<dbReference type="PANTHER" id="PTHR10869">
    <property type="entry name" value="PROLYL 4-HYDROXYLASE ALPHA SUBUNIT"/>
    <property type="match status" value="1"/>
</dbReference>
<dbReference type="InterPro" id="IPR006620">
    <property type="entry name" value="Pro_4_hyd_alph"/>
</dbReference>
<proteinExistence type="predicted"/>
<reference evidence="8" key="1">
    <citation type="journal article" date="2019" name="bioRxiv">
        <title>The Genome of the Zebra Mussel, Dreissena polymorpha: A Resource for Invasive Species Research.</title>
        <authorList>
            <person name="McCartney M.A."/>
            <person name="Auch B."/>
            <person name="Kono T."/>
            <person name="Mallez S."/>
            <person name="Zhang Y."/>
            <person name="Obille A."/>
            <person name="Becker A."/>
            <person name="Abrahante J.E."/>
            <person name="Garbe J."/>
            <person name="Badalamenti J.P."/>
            <person name="Herman A."/>
            <person name="Mangelson H."/>
            <person name="Liachko I."/>
            <person name="Sullivan S."/>
            <person name="Sone E.D."/>
            <person name="Koren S."/>
            <person name="Silverstein K.A.T."/>
            <person name="Beckman K.B."/>
            <person name="Gohl D.M."/>
        </authorList>
    </citation>
    <scope>NUCLEOTIDE SEQUENCE</scope>
    <source>
        <strain evidence="8">Duluth1</strain>
        <tissue evidence="8">Whole animal</tissue>
    </source>
</reference>
<evidence type="ECO:0000259" key="7">
    <source>
        <dbReference type="SMART" id="SM00702"/>
    </source>
</evidence>